<proteinExistence type="predicted"/>
<reference evidence="3" key="1">
    <citation type="submission" date="2020-01" db="EMBL/GenBank/DDBJ databases">
        <title>Genome Sequencing of Three Apophysomyces-Like Fungal Strains Confirms a Novel Fungal Genus in the Mucoromycota with divergent Burkholderia-like Endosymbiotic Bacteria.</title>
        <authorList>
            <person name="Stajich J.E."/>
            <person name="Macias A.M."/>
            <person name="Carter-House D."/>
            <person name="Lovett B."/>
            <person name="Kasson L.R."/>
            <person name="Berry K."/>
            <person name="Grigoriev I."/>
            <person name="Chang Y."/>
            <person name="Spatafora J."/>
            <person name="Kasson M.T."/>
        </authorList>
    </citation>
    <scope>NUCLEOTIDE SEQUENCE</scope>
    <source>
        <strain evidence="3">NRRL A-21654</strain>
    </source>
</reference>
<organism evidence="3 4">
    <name type="scientific">Apophysomyces ossiformis</name>
    <dbReference type="NCBI Taxonomy" id="679940"/>
    <lineage>
        <taxon>Eukaryota</taxon>
        <taxon>Fungi</taxon>
        <taxon>Fungi incertae sedis</taxon>
        <taxon>Mucoromycota</taxon>
        <taxon>Mucoromycotina</taxon>
        <taxon>Mucoromycetes</taxon>
        <taxon>Mucorales</taxon>
        <taxon>Mucorineae</taxon>
        <taxon>Mucoraceae</taxon>
        <taxon>Apophysomyces</taxon>
    </lineage>
</organism>
<dbReference type="Proteomes" id="UP000605846">
    <property type="component" value="Unassembled WGS sequence"/>
</dbReference>
<name>A0A8H7BWK4_9FUNG</name>
<evidence type="ECO:0000313" key="4">
    <source>
        <dbReference type="Proteomes" id="UP000605846"/>
    </source>
</evidence>
<dbReference type="Pfam" id="PF03407">
    <property type="entry name" value="Nucleotid_trans"/>
    <property type="match status" value="1"/>
</dbReference>
<gene>
    <name evidence="3" type="ORF">EC973_005222</name>
</gene>
<feature type="transmembrane region" description="Helical" evidence="1">
    <location>
        <begin position="12"/>
        <end position="31"/>
    </location>
</feature>
<accession>A0A8H7BWK4</accession>
<dbReference type="AlphaFoldDB" id="A0A8H7BWK4"/>
<dbReference type="GO" id="GO:0016757">
    <property type="term" value="F:glycosyltransferase activity"/>
    <property type="evidence" value="ECO:0007669"/>
    <property type="project" value="TreeGrafter"/>
</dbReference>
<feature type="domain" description="Nucleotide-diphospho-sugar transferase" evidence="2">
    <location>
        <begin position="143"/>
        <end position="349"/>
    </location>
</feature>
<dbReference type="InterPro" id="IPR052636">
    <property type="entry name" value="UDP-D-xylose:L-fucose_XylT"/>
</dbReference>
<evidence type="ECO:0000259" key="2">
    <source>
        <dbReference type="Pfam" id="PF03407"/>
    </source>
</evidence>
<dbReference type="InterPro" id="IPR005069">
    <property type="entry name" value="Nucl-diP-sugar_transferase"/>
</dbReference>
<keyword evidence="1" id="KW-0472">Membrane</keyword>
<evidence type="ECO:0000256" key="1">
    <source>
        <dbReference type="SAM" id="Phobius"/>
    </source>
</evidence>
<sequence length="382" mass="44157">MLHFDRPSRKLLIGGILLTILLATTSVNFLLTSTYQSGTIRESKVPAGYLEENPSVDKATNEPSLYCACNNKENEGVMEQSDPHAEERPLIVPDSFLPPPKTVMDKINANLNDDRVLIVATANYGMRNHVYNWIESLNRTKEDKYLIFCFDEQLYEHLVAAGYGAHASQVPVSWLHQDVEAGFEEYYSVKYRVITGAKTWVVQQLLYLDVTVFFSDVDIVWMRPRLREYVHTLMDIRPETHVLFQQEGVDQKIVNSGFYMMRPTDTMKRLLAHTIYLQDNHPTMTQQAAMNAALDHMDMDIRTSSVVLLDVLHFPNGFVYFTHDLPRRHGIEPFVVHANYLVGDDKRQKLKDHNLWYLDDDWLSELDVRLEKNKTSKKTDKS</sequence>
<dbReference type="PANTHER" id="PTHR47032:SF1">
    <property type="entry name" value="UDP-D-XYLOSE:L-FUCOSE ALPHA-1,3-D-XYLOSYLTRANSFERASE-RELATED"/>
    <property type="match status" value="1"/>
</dbReference>
<dbReference type="GO" id="GO:0005794">
    <property type="term" value="C:Golgi apparatus"/>
    <property type="evidence" value="ECO:0007669"/>
    <property type="project" value="TreeGrafter"/>
</dbReference>
<keyword evidence="1" id="KW-0812">Transmembrane</keyword>
<dbReference type="EMBL" id="JABAYA010000003">
    <property type="protein sequence ID" value="KAF7732326.1"/>
    <property type="molecule type" value="Genomic_DNA"/>
</dbReference>
<comment type="caution">
    <text evidence="3">The sequence shown here is derived from an EMBL/GenBank/DDBJ whole genome shotgun (WGS) entry which is preliminary data.</text>
</comment>
<dbReference type="PANTHER" id="PTHR47032">
    <property type="entry name" value="UDP-D-XYLOSE:L-FUCOSE ALPHA-1,3-D-XYLOSYLTRANSFERASE-RELATED"/>
    <property type="match status" value="1"/>
</dbReference>
<dbReference type="OrthoDB" id="540503at2759"/>
<protein>
    <recommendedName>
        <fullName evidence="2">Nucleotide-diphospho-sugar transferase domain-containing protein</fullName>
    </recommendedName>
</protein>
<keyword evidence="4" id="KW-1185">Reference proteome</keyword>
<keyword evidence="1" id="KW-1133">Transmembrane helix</keyword>
<evidence type="ECO:0000313" key="3">
    <source>
        <dbReference type="EMBL" id="KAF7732326.1"/>
    </source>
</evidence>